<protein>
    <submittedName>
        <fullName evidence="2">Uncharacterized protein</fullName>
    </submittedName>
</protein>
<sequence>MPLLLLHQTPHLVCHPSTNSHPQLYINSTTAMSDNPGNFANRPAEEVKQAAAKGGHVAHHPEDSAPAGRNPDGTFMKGSHAAKDAGHIGGLHVHGELAEGESGRRDDGTFVKGSAEAKGAGHKGGIH</sequence>
<comment type="caution">
    <text evidence="2">The sequence shown here is derived from an EMBL/GenBank/DDBJ whole genome shotgun (WGS) entry which is preliminary data.</text>
</comment>
<feature type="compositionally biased region" description="Basic and acidic residues" evidence="1">
    <location>
        <begin position="93"/>
        <end position="109"/>
    </location>
</feature>
<evidence type="ECO:0000313" key="2">
    <source>
        <dbReference type="EMBL" id="KAK7521450.1"/>
    </source>
</evidence>
<dbReference type="Pfam" id="PF10685">
    <property type="entry name" value="KGG"/>
    <property type="match status" value="1"/>
</dbReference>
<dbReference type="InterPro" id="IPR019626">
    <property type="entry name" value="Stress-induced_KGG_rpt"/>
</dbReference>
<reference evidence="2 3" key="1">
    <citation type="submission" date="2024-04" db="EMBL/GenBank/DDBJ databases">
        <title>Phyllosticta paracitricarpa is synonymous to the EU quarantine fungus P. citricarpa based on phylogenomic analyses.</title>
        <authorList>
            <consortium name="Lawrence Berkeley National Laboratory"/>
            <person name="Van Ingen-Buijs V.A."/>
            <person name="Van Westerhoven A.C."/>
            <person name="Haridas S."/>
            <person name="Skiadas P."/>
            <person name="Martin F."/>
            <person name="Groenewald J.Z."/>
            <person name="Crous P.W."/>
            <person name="Seidl M.F."/>
        </authorList>
    </citation>
    <scope>NUCLEOTIDE SEQUENCE [LARGE SCALE GENOMIC DNA]</scope>
    <source>
        <strain evidence="2 3">CBS 123371</strain>
    </source>
</reference>
<evidence type="ECO:0000256" key="1">
    <source>
        <dbReference type="SAM" id="MobiDB-lite"/>
    </source>
</evidence>
<keyword evidence="3" id="KW-1185">Reference proteome</keyword>
<feature type="compositionally biased region" description="Polar residues" evidence="1">
    <location>
        <begin position="29"/>
        <end position="38"/>
    </location>
</feature>
<feature type="region of interest" description="Disordered" evidence="1">
    <location>
        <begin position="29"/>
        <end position="127"/>
    </location>
</feature>
<organism evidence="2 3">
    <name type="scientific">Phyllosticta citriasiana</name>
    <dbReference type="NCBI Taxonomy" id="595635"/>
    <lineage>
        <taxon>Eukaryota</taxon>
        <taxon>Fungi</taxon>
        <taxon>Dikarya</taxon>
        <taxon>Ascomycota</taxon>
        <taxon>Pezizomycotina</taxon>
        <taxon>Dothideomycetes</taxon>
        <taxon>Dothideomycetes incertae sedis</taxon>
        <taxon>Botryosphaeriales</taxon>
        <taxon>Phyllostictaceae</taxon>
        <taxon>Phyllosticta</taxon>
    </lineage>
</organism>
<gene>
    <name evidence="2" type="ORF">IWZ03DRAFT_368634</name>
</gene>
<name>A0ABR1KXU2_9PEZI</name>
<evidence type="ECO:0000313" key="3">
    <source>
        <dbReference type="Proteomes" id="UP001363622"/>
    </source>
</evidence>
<accession>A0ABR1KXU2</accession>
<dbReference type="EMBL" id="JBBPHU010000002">
    <property type="protein sequence ID" value="KAK7521450.1"/>
    <property type="molecule type" value="Genomic_DNA"/>
</dbReference>
<proteinExistence type="predicted"/>
<dbReference type="Proteomes" id="UP001363622">
    <property type="component" value="Unassembled WGS sequence"/>
</dbReference>